<keyword evidence="1" id="KW-0175">Coiled coil</keyword>
<protein>
    <recommendedName>
        <fullName evidence="5">HAUS augmin-like complex subunit 3 N-terminal domain-containing protein</fullName>
    </recommendedName>
</protein>
<sequence length="659" mass="74020">MASSNARNIENGRSSRNERQGLGPAASAATGATVPSSALTAAQQFVALLRATGYTAANTLQAGDIEWAFTGDGAASNAMNWLANQVDVEENTLSAAEIACYEQLRVDGLVDERDLSSIERAGIFIPTLQEQTMSTYSEQSTNLQVSLGRLRRREHQLEAQYAAFRQTLAELGEREASLRELSEQLEQEAERGEDLALENTSLKMDRTVERAVMLGKYTLEQMAPPPNGQSGGVRKYLFHCRDELGRVAKVNDRFSGRVEQLLQQQLTRPSKSADDAPVTFAALGETPDSIVLGPTREQRAWIDDVATELQLSYPHTLRDLMLAEIKHTQLETRLDTLLAELGRINTWARSEKAARAQLEKSTEKVQKLVQKLTERTALNTDSAATQSEFSRCLEREALLRVYQPLRVCSDAWTLAQTQYRLARLDTVVHFLLEQHAHHRFLAAAYEMDYGRMRQRHASAVALNVLLNERLAEHKTRMTYMQQDLFADRSQPATVASDDWWFLSLNQLLRSVADASTAPQEEADADVDMMQVTDAVYTSYASMEQTAKELVDRRLQATHMAQQQHAECTAHLLSTRRVVCAIAETARQHTATRDWLPHATEILDRGNLVKRRVDELRPQLAETSKNQAVSNRLLRKRDTFCQHLLESDCTVQLQPSSQQL</sequence>
<proteinExistence type="predicted"/>
<dbReference type="Proteomes" id="UP000271241">
    <property type="component" value="Unassembled WGS sequence"/>
</dbReference>
<dbReference type="PANTHER" id="PTHR19378">
    <property type="entry name" value="GOLGIN- RELATED"/>
    <property type="match status" value="1"/>
</dbReference>
<dbReference type="STRING" id="78915.A0A4P9XZP1"/>
<evidence type="ECO:0000256" key="1">
    <source>
        <dbReference type="SAM" id="Coils"/>
    </source>
</evidence>
<feature type="coiled-coil region" evidence="1">
    <location>
        <begin position="154"/>
        <end position="198"/>
    </location>
</feature>
<dbReference type="GO" id="GO:0070652">
    <property type="term" value="C:HAUS complex"/>
    <property type="evidence" value="ECO:0007669"/>
    <property type="project" value="InterPro"/>
</dbReference>
<feature type="coiled-coil region" evidence="1">
    <location>
        <begin position="320"/>
        <end position="375"/>
    </location>
</feature>
<dbReference type="EMBL" id="KZ992431">
    <property type="protein sequence ID" value="RKP10950.1"/>
    <property type="molecule type" value="Genomic_DNA"/>
</dbReference>
<organism evidence="3 4">
    <name type="scientific">Thamnocephalis sphaerospora</name>
    <dbReference type="NCBI Taxonomy" id="78915"/>
    <lineage>
        <taxon>Eukaryota</taxon>
        <taxon>Fungi</taxon>
        <taxon>Fungi incertae sedis</taxon>
        <taxon>Zoopagomycota</taxon>
        <taxon>Zoopagomycotina</taxon>
        <taxon>Zoopagomycetes</taxon>
        <taxon>Zoopagales</taxon>
        <taxon>Sigmoideomycetaceae</taxon>
        <taxon>Thamnocephalis</taxon>
    </lineage>
</organism>
<dbReference type="GO" id="GO:0072686">
    <property type="term" value="C:mitotic spindle"/>
    <property type="evidence" value="ECO:0007669"/>
    <property type="project" value="TreeGrafter"/>
</dbReference>
<keyword evidence="4" id="KW-1185">Reference proteome</keyword>
<dbReference type="AlphaFoldDB" id="A0A4P9XZP1"/>
<dbReference type="OrthoDB" id="10632469at2759"/>
<gene>
    <name evidence="3" type="ORF">THASP1DRAFT_27259</name>
</gene>
<reference evidence="4" key="1">
    <citation type="journal article" date="2018" name="Nat. Microbiol.">
        <title>Leveraging single-cell genomics to expand the fungal tree of life.</title>
        <authorList>
            <person name="Ahrendt S.R."/>
            <person name="Quandt C.A."/>
            <person name="Ciobanu D."/>
            <person name="Clum A."/>
            <person name="Salamov A."/>
            <person name="Andreopoulos B."/>
            <person name="Cheng J.F."/>
            <person name="Woyke T."/>
            <person name="Pelin A."/>
            <person name="Henrissat B."/>
            <person name="Reynolds N.K."/>
            <person name="Benny G.L."/>
            <person name="Smith M.E."/>
            <person name="James T.Y."/>
            <person name="Grigoriev I.V."/>
        </authorList>
    </citation>
    <scope>NUCLEOTIDE SEQUENCE [LARGE SCALE GENOMIC DNA]</scope>
    <source>
        <strain evidence="4">RSA 1356</strain>
    </source>
</reference>
<dbReference type="GO" id="GO:0005815">
    <property type="term" value="C:microtubule organizing center"/>
    <property type="evidence" value="ECO:0007669"/>
    <property type="project" value="TreeGrafter"/>
</dbReference>
<dbReference type="GO" id="GO:0031023">
    <property type="term" value="P:microtubule organizing center organization"/>
    <property type="evidence" value="ECO:0007669"/>
    <property type="project" value="TreeGrafter"/>
</dbReference>
<dbReference type="InterPro" id="IPR026206">
    <property type="entry name" value="HAUS3"/>
</dbReference>
<evidence type="ECO:0000313" key="3">
    <source>
        <dbReference type="EMBL" id="RKP10950.1"/>
    </source>
</evidence>
<evidence type="ECO:0008006" key="5">
    <source>
        <dbReference type="Google" id="ProtNLM"/>
    </source>
</evidence>
<dbReference type="GO" id="GO:0051225">
    <property type="term" value="P:spindle assembly"/>
    <property type="evidence" value="ECO:0007669"/>
    <property type="project" value="InterPro"/>
</dbReference>
<evidence type="ECO:0000256" key="2">
    <source>
        <dbReference type="SAM" id="MobiDB-lite"/>
    </source>
</evidence>
<evidence type="ECO:0000313" key="4">
    <source>
        <dbReference type="Proteomes" id="UP000271241"/>
    </source>
</evidence>
<accession>A0A4P9XZP1</accession>
<dbReference type="PANTHER" id="PTHR19378:SF0">
    <property type="entry name" value="HAUS AUGMIN-LIKE COMPLEX SUBUNIT 3"/>
    <property type="match status" value="1"/>
</dbReference>
<feature type="region of interest" description="Disordered" evidence="2">
    <location>
        <begin position="1"/>
        <end position="29"/>
    </location>
</feature>
<name>A0A4P9XZP1_9FUNG</name>
<feature type="compositionally biased region" description="Polar residues" evidence="2">
    <location>
        <begin position="1"/>
        <end position="12"/>
    </location>
</feature>